<accession>A0A397W3Q1</accession>
<protein>
    <recommendedName>
        <fullName evidence="4">Peptidase S1 domain-containing protein</fullName>
    </recommendedName>
</protein>
<comment type="caution">
    <text evidence="5">The sequence shown here is derived from an EMBL/GenBank/DDBJ whole genome shotgun (WGS) entry which is preliminary data.</text>
</comment>
<dbReference type="PANTHER" id="PTHR15462">
    <property type="entry name" value="SERINE PROTEASE"/>
    <property type="match status" value="1"/>
</dbReference>
<feature type="chain" id="PRO_5017208380" description="Peptidase S1 domain-containing protein" evidence="3">
    <location>
        <begin position="22"/>
        <end position="313"/>
    </location>
</feature>
<gene>
    <name evidence="5" type="ORF">C2G38_369160</name>
</gene>
<comment type="similarity">
    <text evidence="1">Belongs to the peptidase S1 family.</text>
</comment>
<dbReference type="GO" id="GO:0004252">
    <property type="term" value="F:serine-type endopeptidase activity"/>
    <property type="evidence" value="ECO:0007669"/>
    <property type="project" value="InterPro"/>
</dbReference>
<evidence type="ECO:0000259" key="4">
    <source>
        <dbReference type="Pfam" id="PF00089"/>
    </source>
</evidence>
<dbReference type="EMBL" id="QKWP01000154">
    <property type="protein sequence ID" value="RIB25986.1"/>
    <property type="molecule type" value="Genomic_DNA"/>
</dbReference>
<evidence type="ECO:0000313" key="5">
    <source>
        <dbReference type="EMBL" id="RIB25986.1"/>
    </source>
</evidence>
<proteinExistence type="inferred from homology"/>
<dbReference type="OrthoDB" id="10037376at2759"/>
<evidence type="ECO:0000313" key="6">
    <source>
        <dbReference type="Proteomes" id="UP000266673"/>
    </source>
</evidence>
<keyword evidence="2 3" id="KW-0732">Signal</keyword>
<dbReference type="InterPro" id="IPR043504">
    <property type="entry name" value="Peptidase_S1_PA_chymotrypsin"/>
</dbReference>
<dbReference type="Gene3D" id="2.40.10.10">
    <property type="entry name" value="Trypsin-like serine proteases"/>
    <property type="match status" value="2"/>
</dbReference>
<dbReference type="SUPFAM" id="SSF50494">
    <property type="entry name" value="Trypsin-like serine proteases"/>
    <property type="match status" value="1"/>
</dbReference>
<name>A0A397W3Q1_9GLOM</name>
<dbReference type="PROSITE" id="PS00134">
    <property type="entry name" value="TRYPSIN_HIS"/>
    <property type="match status" value="1"/>
</dbReference>
<dbReference type="InterPro" id="IPR018114">
    <property type="entry name" value="TRYPSIN_HIS"/>
</dbReference>
<dbReference type="InterPro" id="IPR009003">
    <property type="entry name" value="Peptidase_S1_PA"/>
</dbReference>
<dbReference type="AlphaFoldDB" id="A0A397W3Q1"/>
<feature type="signal peptide" evidence="3">
    <location>
        <begin position="1"/>
        <end position="21"/>
    </location>
</feature>
<dbReference type="InterPro" id="IPR050966">
    <property type="entry name" value="Glutamyl_endopeptidase"/>
</dbReference>
<dbReference type="PANTHER" id="PTHR15462:SF8">
    <property type="entry name" value="SERINE PROTEASE"/>
    <property type="match status" value="1"/>
</dbReference>
<keyword evidence="6" id="KW-1185">Reference proteome</keyword>
<evidence type="ECO:0000256" key="3">
    <source>
        <dbReference type="SAM" id="SignalP"/>
    </source>
</evidence>
<dbReference type="InterPro" id="IPR001254">
    <property type="entry name" value="Trypsin_dom"/>
</dbReference>
<dbReference type="Pfam" id="PF00089">
    <property type="entry name" value="Trypsin"/>
    <property type="match status" value="1"/>
</dbReference>
<evidence type="ECO:0000256" key="2">
    <source>
        <dbReference type="ARBA" id="ARBA00022729"/>
    </source>
</evidence>
<dbReference type="Proteomes" id="UP000266673">
    <property type="component" value="Unassembled WGS sequence"/>
</dbReference>
<dbReference type="GO" id="GO:0006508">
    <property type="term" value="P:proteolysis"/>
    <property type="evidence" value="ECO:0007669"/>
    <property type="project" value="InterPro"/>
</dbReference>
<sequence>MNKKYITHILILLIIIKNVFTQAIFTKTNNVENVIDYWTQEKMSNAEPMLSPIGELNKTTSNNEKGRLLSSVSDSDSINPDVESDYLLTVGKLFFTRSGKNLVCTASVINTRDGNTGITAAHCLYSKEGEYAKNVIFYPGYDNGKPSALGKIPVIGLSVPKSFMISRVDDYAAIKFDYPGKLQEQTGYFGWGLTPTSPVNITIFGYPYNGEIPNCSKDGQNCCVWRGFSTLEFLEFPKITTAWKVPLHIGSGASGGPWVMRNNLPSYLGYLIGVTDFHVGVKKNGKANEYADALNFTLINTLIDWPPSQFSKF</sequence>
<feature type="domain" description="Peptidase S1" evidence="4">
    <location>
        <begin position="96"/>
        <end position="288"/>
    </location>
</feature>
<reference evidence="5 6" key="1">
    <citation type="submission" date="2018-06" db="EMBL/GenBank/DDBJ databases">
        <title>Comparative genomics reveals the genomic features of Rhizophagus irregularis, R. cerebriforme, R. diaphanum and Gigaspora rosea, and their symbiotic lifestyle signature.</title>
        <authorList>
            <person name="Morin E."/>
            <person name="San Clemente H."/>
            <person name="Chen E.C.H."/>
            <person name="De La Providencia I."/>
            <person name="Hainaut M."/>
            <person name="Kuo A."/>
            <person name="Kohler A."/>
            <person name="Murat C."/>
            <person name="Tang N."/>
            <person name="Roy S."/>
            <person name="Loubradou J."/>
            <person name="Henrissat B."/>
            <person name="Grigoriev I.V."/>
            <person name="Corradi N."/>
            <person name="Roux C."/>
            <person name="Martin F.M."/>
        </authorList>
    </citation>
    <scope>NUCLEOTIDE SEQUENCE [LARGE SCALE GENOMIC DNA]</scope>
    <source>
        <strain evidence="5 6">DAOM 194757</strain>
    </source>
</reference>
<organism evidence="5 6">
    <name type="scientific">Gigaspora rosea</name>
    <dbReference type="NCBI Taxonomy" id="44941"/>
    <lineage>
        <taxon>Eukaryota</taxon>
        <taxon>Fungi</taxon>
        <taxon>Fungi incertae sedis</taxon>
        <taxon>Mucoromycota</taxon>
        <taxon>Glomeromycotina</taxon>
        <taxon>Glomeromycetes</taxon>
        <taxon>Diversisporales</taxon>
        <taxon>Gigasporaceae</taxon>
        <taxon>Gigaspora</taxon>
    </lineage>
</organism>
<evidence type="ECO:0000256" key="1">
    <source>
        <dbReference type="ARBA" id="ARBA00007664"/>
    </source>
</evidence>